<keyword evidence="8" id="KW-0139">CF(1)</keyword>
<dbReference type="InterPro" id="IPR020781">
    <property type="entry name" value="ATPase_OSCP/d_CS"/>
</dbReference>
<reference evidence="9" key="1">
    <citation type="submission" date="2016-10" db="EMBL/GenBank/DDBJ databases">
        <title>Chloroplast genomes as a tool to resolve red algal phylogenies: a case study in the Nemaliales.</title>
        <authorList>
            <person name="Costa J.F."/>
            <person name="Lin S.M."/>
            <person name="Macaya E.C."/>
            <person name="Fernandez-Garcia C."/>
            <person name="Verbruggen H."/>
        </authorList>
    </citation>
    <scope>NUCLEOTIDE SEQUENCE</scope>
</reference>
<comment type="function">
    <text evidence="8">This protein is part of the stalk that links CF(0) to CF(1). It either transmits conformational changes from CF(0) to CF(1) or is implicated in proton conduction.</text>
</comment>
<evidence type="ECO:0000256" key="6">
    <source>
        <dbReference type="ARBA" id="ARBA00023136"/>
    </source>
</evidence>
<accession>A0A1G4NVB2</accession>
<evidence type="ECO:0000256" key="1">
    <source>
        <dbReference type="ARBA" id="ARBA00004370"/>
    </source>
</evidence>
<proteinExistence type="inferred from homology"/>
<keyword evidence="3 8" id="KW-0813">Transport</keyword>
<keyword evidence="9" id="KW-0934">Plastid</keyword>
<dbReference type="NCBIfam" id="TIGR01145">
    <property type="entry name" value="ATP_synt_delta"/>
    <property type="match status" value="1"/>
</dbReference>
<evidence type="ECO:0000256" key="5">
    <source>
        <dbReference type="ARBA" id="ARBA00023065"/>
    </source>
</evidence>
<dbReference type="GeneID" id="29999228"/>
<name>A0A1G4NVB2_9FLOR</name>
<geneLocation type="chloroplast" evidence="9"/>
<keyword evidence="6 8" id="KW-0472">Membrane</keyword>
<comment type="subcellular location">
    <subcellularLocation>
        <location evidence="1">Membrane</location>
    </subcellularLocation>
    <subcellularLocation>
        <location evidence="8">Plastid</location>
        <location evidence="8">Chloroplast thylakoid membrane</location>
        <topology evidence="8">Peripheral membrane protein</topology>
    </subcellularLocation>
</comment>
<comment type="subunit">
    <text evidence="8">F-type ATPases have 2 components, F(1) - the catalytic core - and F(0) - the membrane proton channel. F(1) has five subunits: alpha(3), beta(3), gamma(1), delta(1), epsilon(1). CF(0) has four main subunits: a(1), b(1), b'(1) and c(10-14). The alpha and beta chains form an alternating ring which encloses part of the gamma chain. F(1) is attached to F(0) by a central stalk formed by the gamma and epsilon chains, while a peripheral stalk is formed by the delta, b and b' chains.</text>
</comment>
<organism evidence="9">
    <name type="scientific">Liagora harveyana</name>
    <dbReference type="NCBI Taxonomy" id="406718"/>
    <lineage>
        <taxon>Eukaryota</taxon>
        <taxon>Rhodophyta</taxon>
        <taxon>Florideophyceae</taxon>
        <taxon>Nemaliophycidae</taxon>
        <taxon>Nemaliales</taxon>
        <taxon>Liagoraceae</taxon>
        <taxon>Liagora</taxon>
    </lineage>
</organism>
<dbReference type="Gene3D" id="1.10.520.20">
    <property type="entry name" value="N-terminal domain of the delta subunit of the F1F0-ATP synthase"/>
    <property type="match status" value="1"/>
</dbReference>
<dbReference type="EMBL" id="LT622869">
    <property type="protein sequence ID" value="SCW22565.1"/>
    <property type="molecule type" value="Genomic_DNA"/>
</dbReference>
<evidence type="ECO:0000256" key="2">
    <source>
        <dbReference type="ARBA" id="ARBA00007046"/>
    </source>
</evidence>
<gene>
    <name evidence="8 9" type="primary">atpD</name>
    <name evidence="9" type="ORF">J0237_113</name>
</gene>
<comment type="similarity">
    <text evidence="2 8">Belongs to the ATPase delta chain family.</text>
</comment>
<dbReference type="GO" id="GO:0046933">
    <property type="term" value="F:proton-transporting ATP synthase activity, rotational mechanism"/>
    <property type="evidence" value="ECO:0007669"/>
    <property type="project" value="UniProtKB-UniRule"/>
</dbReference>
<dbReference type="PRINTS" id="PR00125">
    <property type="entry name" value="ATPASEDELTA"/>
</dbReference>
<dbReference type="GO" id="GO:0045259">
    <property type="term" value="C:proton-transporting ATP synthase complex"/>
    <property type="evidence" value="ECO:0007669"/>
    <property type="project" value="UniProtKB-KW"/>
</dbReference>
<dbReference type="PANTHER" id="PTHR11910">
    <property type="entry name" value="ATP SYNTHASE DELTA CHAIN"/>
    <property type="match status" value="1"/>
</dbReference>
<keyword evidence="9" id="KW-0150">Chloroplast</keyword>
<dbReference type="InterPro" id="IPR026015">
    <property type="entry name" value="ATP_synth_OSCP/delta_N_sf"/>
</dbReference>
<dbReference type="InterPro" id="IPR000711">
    <property type="entry name" value="ATPase_OSCP/dsu"/>
</dbReference>
<dbReference type="AlphaFoldDB" id="A0A1G4NVB2"/>
<protein>
    <recommendedName>
        <fullName evidence="8">ATP synthase subunit delta, chloroplastic</fullName>
    </recommendedName>
    <alternativeName>
        <fullName evidence="8">ATP synthase F(1) sector subunit delta</fullName>
    </alternativeName>
    <alternativeName>
        <fullName evidence="8">F-type ATPase subunit delta</fullName>
    </alternativeName>
</protein>
<evidence type="ECO:0000256" key="7">
    <source>
        <dbReference type="ARBA" id="ARBA00023310"/>
    </source>
</evidence>
<dbReference type="HAMAP" id="MF_01416">
    <property type="entry name" value="ATP_synth_delta_bact"/>
    <property type="match status" value="1"/>
</dbReference>
<keyword evidence="4 8" id="KW-0375">Hydrogen ion transport</keyword>
<evidence type="ECO:0000256" key="3">
    <source>
        <dbReference type="ARBA" id="ARBA00022448"/>
    </source>
</evidence>
<keyword evidence="5 8" id="KW-0406">Ion transport</keyword>
<keyword evidence="7 8" id="KW-0066">ATP synthesis</keyword>
<evidence type="ECO:0000256" key="8">
    <source>
        <dbReference type="HAMAP-Rule" id="MF_01416"/>
    </source>
</evidence>
<sequence>MSTKTLVQQLSQPYAEALLETAKKSNSIDNIVEDVNIVLQILSESTNLTEFLKNPLINITSKKEAVKKLFGNQLDKELLVFILLLIDRKRISYLSDILNRYLEFVYALESFVVADVITSIQFTDQQKQDLIKKLQQMTGKNNVQLNIALDSSLIAGFTVQIGSKIIDTSLKGQLKEIGYFLGASNK</sequence>
<dbReference type="PROSITE" id="PS00389">
    <property type="entry name" value="ATPASE_DELTA"/>
    <property type="match status" value="1"/>
</dbReference>
<dbReference type="SUPFAM" id="SSF47928">
    <property type="entry name" value="N-terminal domain of the delta subunit of the F1F0-ATP synthase"/>
    <property type="match status" value="1"/>
</dbReference>
<comment type="function">
    <text evidence="8">F(1)F(0) ATP synthase produces ATP from ADP in the presence of a proton or sodium gradient. F-type ATPases consist of two structural domains, F(1) containing the extramembraneous catalytic core and F(0) containing the membrane proton channel, linked together by a central stalk and a peripheral stalk. During catalysis, ATP synthesis in the catalytic domain of F(1) is coupled via a rotary mechanism of the central stalk subunits to proton translocation.</text>
</comment>
<dbReference type="GO" id="GO:0009535">
    <property type="term" value="C:chloroplast thylakoid membrane"/>
    <property type="evidence" value="ECO:0007669"/>
    <property type="project" value="UniProtKB-SubCell"/>
</dbReference>
<dbReference type="Pfam" id="PF00213">
    <property type="entry name" value="OSCP"/>
    <property type="match status" value="1"/>
</dbReference>
<keyword evidence="8" id="KW-0793">Thylakoid</keyword>
<evidence type="ECO:0000256" key="4">
    <source>
        <dbReference type="ARBA" id="ARBA00022781"/>
    </source>
</evidence>
<reference evidence="9" key="2">
    <citation type="submission" date="2016-10" db="EMBL/GenBank/DDBJ databases">
        <authorList>
            <person name="de Groot N.N."/>
        </authorList>
    </citation>
    <scope>NUCLEOTIDE SEQUENCE</scope>
</reference>
<dbReference type="RefSeq" id="YP_009314311.1">
    <property type="nucleotide sequence ID" value="NC_031661.1"/>
</dbReference>
<evidence type="ECO:0000313" key="9">
    <source>
        <dbReference type="EMBL" id="SCW22565.1"/>
    </source>
</evidence>